<dbReference type="SUPFAM" id="SSF52172">
    <property type="entry name" value="CheY-like"/>
    <property type="match status" value="1"/>
</dbReference>
<dbReference type="GO" id="GO:0000160">
    <property type="term" value="P:phosphorelay signal transduction system"/>
    <property type="evidence" value="ECO:0007669"/>
    <property type="project" value="InterPro"/>
</dbReference>
<dbReference type="InterPro" id="IPR001789">
    <property type="entry name" value="Sig_transdc_resp-reg_receiver"/>
</dbReference>
<accession>A0A7G9Z4X1</accession>
<dbReference type="PANTHER" id="PTHR44520">
    <property type="entry name" value="RESPONSE REGULATOR RCP1-RELATED"/>
    <property type="match status" value="1"/>
</dbReference>
<name>A0A7G9Z4X1_9EURY</name>
<dbReference type="PROSITE" id="PS50110">
    <property type="entry name" value="RESPONSE_REGULATORY"/>
    <property type="match status" value="1"/>
</dbReference>
<proteinExistence type="predicted"/>
<dbReference type="Gene3D" id="3.40.50.2300">
    <property type="match status" value="1"/>
</dbReference>
<feature type="modified residue" description="4-aspartylphosphate" evidence="1">
    <location>
        <position position="67"/>
    </location>
</feature>
<keyword evidence="1" id="KW-0597">Phosphoprotein</keyword>
<gene>
    <name evidence="3" type="primary">filR2</name>
    <name evidence="3" type="ORF">NDMCNHHP_00005</name>
</gene>
<evidence type="ECO:0000256" key="1">
    <source>
        <dbReference type="PROSITE-ProRule" id="PRU00169"/>
    </source>
</evidence>
<sequence>MEKIKPATILLVEDDPGDQKLITVSLKNQKIGNKVYTADSGEEAMDFLYLRDKYSDCAPQPDLILLDLNMPGMGGKEFLRRIKGDEKMKTIPVIILTSSDSDEDILDTYNLHASGYVKKPVKLEDFKRVMKQINEYWFVLCRLPPREG</sequence>
<dbReference type="Pfam" id="PF00072">
    <property type="entry name" value="Response_reg"/>
    <property type="match status" value="1"/>
</dbReference>
<dbReference type="InterPro" id="IPR011006">
    <property type="entry name" value="CheY-like_superfamily"/>
</dbReference>
<protein>
    <submittedName>
        <fullName evidence="3">Putative methanogenesis regulatory protein FilR2</fullName>
    </submittedName>
</protein>
<dbReference type="CDD" id="cd17557">
    <property type="entry name" value="REC_Rcp-like"/>
    <property type="match status" value="1"/>
</dbReference>
<evidence type="ECO:0000313" key="3">
    <source>
        <dbReference type="EMBL" id="QNO55305.1"/>
    </source>
</evidence>
<evidence type="ECO:0000259" key="2">
    <source>
        <dbReference type="PROSITE" id="PS50110"/>
    </source>
</evidence>
<feature type="domain" description="Response regulatory" evidence="2">
    <location>
        <begin position="8"/>
        <end position="134"/>
    </location>
</feature>
<dbReference type="AlphaFoldDB" id="A0A7G9Z4X1"/>
<dbReference type="InterPro" id="IPR052893">
    <property type="entry name" value="TCS_response_regulator"/>
</dbReference>
<organism evidence="3">
    <name type="scientific">Candidatus Methanophaga sp. ANME-1 ERB7</name>
    <dbReference type="NCBI Taxonomy" id="2759913"/>
    <lineage>
        <taxon>Archaea</taxon>
        <taxon>Methanobacteriati</taxon>
        <taxon>Methanobacteriota</taxon>
        <taxon>Stenosarchaea group</taxon>
        <taxon>Methanomicrobia</taxon>
        <taxon>Candidatus Methanophagales</taxon>
        <taxon>Candidatus Methanophagaceae</taxon>
        <taxon>Candidatus Methanophaga</taxon>
    </lineage>
</organism>
<reference evidence="3" key="1">
    <citation type="submission" date="2020-06" db="EMBL/GenBank/DDBJ databases">
        <title>Unique genomic features of the anaerobic methanotrophic archaea.</title>
        <authorList>
            <person name="Chadwick G.L."/>
            <person name="Skennerton C.T."/>
            <person name="Laso-Perez R."/>
            <person name="Leu A.O."/>
            <person name="Speth D.R."/>
            <person name="Yu H."/>
            <person name="Morgan-Lang C."/>
            <person name="Hatzenpichler R."/>
            <person name="Goudeau D."/>
            <person name="Malmstrom R."/>
            <person name="Brazelton W.J."/>
            <person name="Woyke T."/>
            <person name="Hallam S.J."/>
            <person name="Tyson G.W."/>
            <person name="Wegener G."/>
            <person name="Boetius A."/>
            <person name="Orphan V."/>
        </authorList>
    </citation>
    <scope>NUCLEOTIDE SEQUENCE</scope>
</reference>
<dbReference type="EMBL" id="MT631609">
    <property type="protein sequence ID" value="QNO55305.1"/>
    <property type="molecule type" value="Genomic_DNA"/>
</dbReference>
<dbReference type="SMART" id="SM00448">
    <property type="entry name" value="REC"/>
    <property type="match status" value="1"/>
</dbReference>